<dbReference type="RefSeq" id="WP_137246093.1">
    <property type="nucleotide sequence ID" value="NZ_SZQA01000004.1"/>
</dbReference>
<evidence type="ECO:0000259" key="7">
    <source>
        <dbReference type="PROSITE" id="PS51387"/>
    </source>
</evidence>
<dbReference type="InterPro" id="IPR016169">
    <property type="entry name" value="FAD-bd_PCMH_sub2"/>
</dbReference>
<dbReference type="PANTHER" id="PTHR42973:SF39">
    <property type="entry name" value="FAD-BINDING PCMH-TYPE DOMAIN-CONTAINING PROTEIN"/>
    <property type="match status" value="1"/>
</dbReference>
<evidence type="ECO:0000313" key="8">
    <source>
        <dbReference type="EMBL" id="TKK90047.1"/>
    </source>
</evidence>
<keyword evidence="4" id="KW-0274">FAD</keyword>
<dbReference type="InterPro" id="IPR016166">
    <property type="entry name" value="FAD-bd_PCMH"/>
</dbReference>
<accession>A0A4U3MP62</accession>
<keyword evidence="3" id="KW-0285">Flavoprotein</keyword>
<dbReference type="Pfam" id="PF01565">
    <property type="entry name" value="FAD_binding_4"/>
    <property type="match status" value="1"/>
</dbReference>
<reference evidence="8 9" key="1">
    <citation type="submission" date="2019-04" db="EMBL/GenBank/DDBJ databases">
        <title>Herbidospora sp. NEAU-GS14.nov., a novel actinomycete isolated from soil.</title>
        <authorList>
            <person name="Han L."/>
        </authorList>
    </citation>
    <scope>NUCLEOTIDE SEQUENCE [LARGE SCALE GENOMIC DNA]</scope>
    <source>
        <strain evidence="8 9">NEAU-GS14</strain>
    </source>
</reference>
<dbReference type="GO" id="GO:0071949">
    <property type="term" value="F:FAD binding"/>
    <property type="evidence" value="ECO:0007669"/>
    <property type="project" value="InterPro"/>
</dbReference>
<dbReference type="PROSITE" id="PS00862">
    <property type="entry name" value="OX2_COVAL_FAD"/>
    <property type="match status" value="1"/>
</dbReference>
<comment type="cofactor">
    <cofactor evidence="1">
        <name>FAD</name>
        <dbReference type="ChEBI" id="CHEBI:57692"/>
    </cofactor>
</comment>
<evidence type="ECO:0000256" key="1">
    <source>
        <dbReference type="ARBA" id="ARBA00001974"/>
    </source>
</evidence>
<proteinExistence type="inferred from homology"/>
<keyword evidence="9" id="KW-1185">Reference proteome</keyword>
<sequence length="459" mass="47907">MDFTGELHGRLVLPHDPDWHTARMAWQLAVDQQPAAVVYAASAQDVSATVLAALQMGLRVAPQGTGHNAAPLGPLNRTILLRTDRLGEISVNPLTGIARVGAGVRWIQLTDAASKYGLMALAGSAADVGVVGYTLGGGVSWFARSHGLASNHVVAAEVVLADGTLVRADADNHPDLFWALRGGGGIAGIVTALEFRLFPMTEVQAGLLAWPIERAPAVLSSWRRWVDDVPDQVTSVGRMLRLPPLPDLPEPLRGRSLVAIEAVCDLPVPQAEALLAPLRALAPELDTFGTTAVSDLHLLHMDPPYPVPAAGDGMLLSGLPSGALAAFLGMTGAGRDLPLLSVELRHLGGALRPGAASGGAVDGFDAEFALFAAGITPDAPSAVATHAALDELRMAMSPWEAATGYRNFAERSRGRFDAPEVEARLRAVKAAYDPGDLIHANHPVPVSRGNGGPVPAPGR</sequence>
<gene>
    <name evidence="8" type="ORF">FDA94_06365</name>
</gene>
<dbReference type="PROSITE" id="PS51387">
    <property type="entry name" value="FAD_PCMH"/>
    <property type="match status" value="1"/>
</dbReference>
<dbReference type="EMBL" id="SZQA01000004">
    <property type="protein sequence ID" value="TKK90047.1"/>
    <property type="molecule type" value="Genomic_DNA"/>
</dbReference>
<evidence type="ECO:0000256" key="5">
    <source>
        <dbReference type="ARBA" id="ARBA00023002"/>
    </source>
</evidence>
<dbReference type="SUPFAM" id="SSF56176">
    <property type="entry name" value="FAD-binding/transporter-associated domain-like"/>
    <property type="match status" value="1"/>
</dbReference>
<dbReference type="AlphaFoldDB" id="A0A4U3MP62"/>
<dbReference type="PANTHER" id="PTHR42973">
    <property type="entry name" value="BINDING OXIDOREDUCTASE, PUTATIVE (AFU_ORTHOLOGUE AFUA_1G17690)-RELATED"/>
    <property type="match status" value="1"/>
</dbReference>
<evidence type="ECO:0000313" key="9">
    <source>
        <dbReference type="Proteomes" id="UP000308705"/>
    </source>
</evidence>
<feature type="region of interest" description="Disordered" evidence="6">
    <location>
        <begin position="439"/>
        <end position="459"/>
    </location>
</feature>
<keyword evidence="5" id="KW-0560">Oxidoreductase</keyword>
<comment type="similarity">
    <text evidence="2">Belongs to the oxygen-dependent FAD-linked oxidoreductase family.</text>
</comment>
<dbReference type="Gene3D" id="3.30.465.10">
    <property type="match status" value="1"/>
</dbReference>
<evidence type="ECO:0000256" key="2">
    <source>
        <dbReference type="ARBA" id="ARBA00005466"/>
    </source>
</evidence>
<dbReference type="Gene3D" id="3.40.462.20">
    <property type="match status" value="1"/>
</dbReference>
<organism evidence="8 9">
    <name type="scientific">Herbidospora galbida</name>
    <dbReference type="NCBI Taxonomy" id="2575442"/>
    <lineage>
        <taxon>Bacteria</taxon>
        <taxon>Bacillati</taxon>
        <taxon>Actinomycetota</taxon>
        <taxon>Actinomycetes</taxon>
        <taxon>Streptosporangiales</taxon>
        <taxon>Streptosporangiaceae</taxon>
        <taxon>Herbidospora</taxon>
    </lineage>
</organism>
<dbReference type="GO" id="GO:0016491">
    <property type="term" value="F:oxidoreductase activity"/>
    <property type="evidence" value="ECO:0007669"/>
    <property type="project" value="UniProtKB-KW"/>
</dbReference>
<evidence type="ECO:0000256" key="3">
    <source>
        <dbReference type="ARBA" id="ARBA00022630"/>
    </source>
</evidence>
<comment type="caution">
    <text evidence="8">The sequence shown here is derived from an EMBL/GenBank/DDBJ whole genome shotgun (WGS) entry which is preliminary data.</text>
</comment>
<dbReference type="InterPro" id="IPR050416">
    <property type="entry name" value="FAD-linked_Oxidoreductase"/>
</dbReference>
<feature type="domain" description="FAD-binding PCMH-type" evidence="7">
    <location>
        <begin position="30"/>
        <end position="200"/>
    </location>
</feature>
<name>A0A4U3MP62_9ACTN</name>
<dbReference type="OrthoDB" id="5169292at2"/>
<dbReference type="Proteomes" id="UP000308705">
    <property type="component" value="Unassembled WGS sequence"/>
</dbReference>
<dbReference type="InterPro" id="IPR036318">
    <property type="entry name" value="FAD-bd_PCMH-like_sf"/>
</dbReference>
<evidence type="ECO:0000256" key="4">
    <source>
        <dbReference type="ARBA" id="ARBA00022827"/>
    </source>
</evidence>
<dbReference type="InterPro" id="IPR006094">
    <property type="entry name" value="Oxid_FAD_bind_N"/>
</dbReference>
<protein>
    <submittedName>
        <fullName evidence="8">FAD-binding oxidoreductase</fullName>
    </submittedName>
</protein>
<dbReference type="InterPro" id="IPR006093">
    <property type="entry name" value="Oxy_OxRdtase_FAD_BS"/>
</dbReference>
<dbReference type="InterPro" id="IPR016167">
    <property type="entry name" value="FAD-bd_PCMH_sub1"/>
</dbReference>
<dbReference type="Gene3D" id="3.30.43.10">
    <property type="entry name" value="Uridine Diphospho-n-acetylenolpyruvylglucosamine Reductase, domain 2"/>
    <property type="match status" value="1"/>
</dbReference>
<evidence type="ECO:0000256" key="6">
    <source>
        <dbReference type="SAM" id="MobiDB-lite"/>
    </source>
</evidence>